<dbReference type="EMBL" id="JARJCM010000085">
    <property type="protein sequence ID" value="KAJ7031024.1"/>
    <property type="molecule type" value="Genomic_DNA"/>
</dbReference>
<protein>
    <recommendedName>
        <fullName evidence="3">F-box domain-containing protein</fullName>
    </recommendedName>
</protein>
<keyword evidence="2" id="KW-1185">Reference proteome</keyword>
<name>A0AAD6SNA5_9AGAR</name>
<evidence type="ECO:0008006" key="3">
    <source>
        <dbReference type="Google" id="ProtNLM"/>
    </source>
</evidence>
<sequence>MTSPFASKLGTNYCPRDEEILEIRDLLVEPLTRLERLEARIADLQKTIDKLTEERIAVSIYVNAHRALVSPVRRLPLEILQEIFVACLPTHRNCVMSMTEAPVLLGRICSSWRALSLTTPRLWCSLHIVEPMSGQMDVWGQRINSALFEKKLAQRLETTVTWLNRSAQCPLSISFYGLKYRNRTPELEQMERARLFLRALIPFAHRWQSIKLDASWEALDLLSNLTDTDIPLLAKLDITPQRGSAPAKWPLLALLRAPRLSDFAFAGKMDIPALPVRWENLAALSLKSPENGALTCRTALETLSKWSTGTLSHPDAPDIELRFLHSLSIGSRGIPTGDLARFLARLVGADTDPIAAVEDLLVFFGTAQAFESLYFDMVILSKKQLVDLLRGLPLSTTKLHLADHVRQTPVSGGVFRVDGVLDDDAIVALTPAAPGNPACGLPRAALSDRVLSRFITARMTGQQASALRRVYIQFARQMQVDITPEIQPFLAEGRLEVVTAYPHTEPVANFSPWRGMPEDTSPTTGR</sequence>
<comment type="caution">
    <text evidence="1">The sequence shown here is derived from an EMBL/GenBank/DDBJ whole genome shotgun (WGS) entry which is preliminary data.</text>
</comment>
<proteinExistence type="predicted"/>
<accession>A0AAD6SNA5</accession>
<evidence type="ECO:0000313" key="1">
    <source>
        <dbReference type="EMBL" id="KAJ7031024.1"/>
    </source>
</evidence>
<reference evidence="1" key="1">
    <citation type="submission" date="2023-03" db="EMBL/GenBank/DDBJ databases">
        <title>Massive genome expansion in bonnet fungi (Mycena s.s.) driven by repeated elements and novel gene families across ecological guilds.</title>
        <authorList>
            <consortium name="Lawrence Berkeley National Laboratory"/>
            <person name="Harder C.B."/>
            <person name="Miyauchi S."/>
            <person name="Viragh M."/>
            <person name="Kuo A."/>
            <person name="Thoen E."/>
            <person name="Andreopoulos B."/>
            <person name="Lu D."/>
            <person name="Skrede I."/>
            <person name="Drula E."/>
            <person name="Henrissat B."/>
            <person name="Morin E."/>
            <person name="Kohler A."/>
            <person name="Barry K."/>
            <person name="LaButti K."/>
            <person name="Morin E."/>
            <person name="Salamov A."/>
            <person name="Lipzen A."/>
            <person name="Mereny Z."/>
            <person name="Hegedus B."/>
            <person name="Baldrian P."/>
            <person name="Stursova M."/>
            <person name="Weitz H."/>
            <person name="Taylor A."/>
            <person name="Grigoriev I.V."/>
            <person name="Nagy L.G."/>
            <person name="Martin F."/>
            <person name="Kauserud H."/>
        </authorList>
    </citation>
    <scope>NUCLEOTIDE SEQUENCE</scope>
    <source>
        <strain evidence="1">CBHHK200</strain>
    </source>
</reference>
<dbReference type="AlphaFoldDB" id="A0AAD6SNA5"/>
<dbReference type="Proteomes" id="UP001218188">
    <property type="component" value="Unassembled WGS sequence"/>
</dbReference>
<evidence type="ECO:0000313" key="2">
    <source>
        <dbReference type="Proteomes" id="UP001218188"/>
    </source>
</evidence>
<organism evidence="1 2">
    <name type="scientific">Mycena alexandri</name>
    <dbReference type="NCBI Taxonomy" id="1745969"/>
    <lineage>
        <taxon>Eukaryota</taxon>
        <taxon>Fungi</taxon>
        <taxon>Dikarya</taxon>
        <taxon>Basidiomycota</taxon>
        <taxon>Agaricomycotina</taxon>
        <taxon>Agaricomycetes</taxon>
        <taxon>Agaricomycetidae</taxon>
        <taxon>Agaricales</taxon>
        <taxon>Marasmiineae</taxon>
        <taxon>Mycenaceae</taxon>
        <taxon>Mycena</taxon>
    </lineage>
</organism>
<gene>
    <name evidence="1" type="ORF">C8F04DRAFT_1186301</name>
</gene>